<dbReference type="AlphaFoldDB" id="A0A1W6CYZ5"/>
<proteinExistence type="predicted"/>
<dbReference type="RefSeq" id="WP_085378195.1">
    <property type="nucleotide sequence ID" value="NZ_CP020612.1"/>
</dbReference>
<feature type="domain" description="Tip attachment protein J central straight fiber" evidence="1">
    <location>
        <begin position="256"/>
        <end position="330"/>
    </location>
</feature>
<dbReference type="OrthoDB" id="7349961at2"/>
<keyword evidence="3" id="KW-1185">Reference proteome</keyword>
<dbReference type="EMBL" id="CP020612">
    <property type="protein sequence ID" value="ARJ70080.1"/>
    <property type="molecule type" value="Genomic_DNA"/>
</dbReference>
<dbReference type="Proteomes" id="UP000193017">
    <property type="component" value="Chromosome"/>
</dbReference>
<name>A0A1W6CYZ5_9RHOB</name>
<dbReference type="InterPro" id="IPR015406">
    <property type="entry name" value="GpJ_CSF"/>
</dbReference>
<protein>
    <recommendedName>
        <fullName evidence="1">Tip attachment protein J central straight fiber domain-containing protein</fullName>
    </recommendedName>
</protein>
<dbReference type="Pfam" id="PF09327">
    <property type="entry name" value="Phage_Tail_Tip"/>
    <property type="match status" value="1"/>
</dbReference>
<dbReference type="STRING" id="1945662.B0A89_10990"/>
<reference evidence="2 3" key="1">
    <citation type="submission" date="2017-03" db="EMBL/GenBank/DDBJ databases">
        <title>Genome sequence of Paracoccus contaminans isolated from a water microcosm.</title>
        <authorList>
            <person name="Aurass P."/>
            <person name="Karste S."/>
            <person name="Trost E."/>
            <person name="Glaeser S.P."/>
            <person name="Kaempfer P."/>
            <person name="Flieger A."/>
        </authorList>
    </citation>
    <scope>NUCLEOTIDE SEQUENCE [LARGE SCALE GENOMIC DNA]</scope>
    <source>
        <strain evidence="3">RKI 16-01929T\LMG 29738T\CCM 8701T\CIP 111112T</strain>
    </source>
</reference>
<sequence>MQTGSAESRSEPTPYAPGSFTYIDGNSIITDTIKARAVDTPNLLATIATIREAFITDAHVVELSAATLKAGTALTGSLTVNGQPLATIKNQAEDPAARINAANTQIDPGKIRISGTTTLSDWRKGGDETRIDGGNISANTVKANALEIGSRNITLTGIQFEHNSPSTNKVSWTAGYIRYIDDTGATVSRSIPAGNATWSSGVMYIYWAKGSNAFTTTSTLSIAMATDNVCIATYEGGTKLDADYGRTIVDGASIKTGTVTATQLVKTAAVLTDSAQIGDGIITNAKIGNIIQSSNFVTGEDGVGWQINKAGSAEFNSVKIRRQLAVQTGTFNVSATTATLLDGKQLTSGPIRYVYTETSVGISAWAGAKRTYLAVAGMVGATATAQSATGAELWGWVAHVAPLTRWSDPQNLRIIFELWAQGITSLSAHQIKWTLYEVS</sequence>
<dbReference type="KEGG" id="pcon:B0A89_10990"/>
<accession>A0A1W6CYZ5</accession>
<evidence type="ECO:0000259" key="1">
    <source>
        <dbReference type="Pfam" id="PF09327"/>
    </source>
</evidence>
<organism evidence="2 3">
    <name type="scientific">Paracoccus contaminans</name>
    <dbReference type="NCBI Taxonomy" id="1945662"/>
    <lineage>
        <taxon>Bacteria</taxon>
        <taxon>Pseudomonadati</taxon>
        <taxon>Pseudomonadota</taxon>
        <taxon>Alphaproteobacteria</taxon>
        <taxon>Rhodobacterales</taxon>
        <taxon>Paracoccaceae</taxon>
        <taxon>Paracoccus</taxon>
    </lineage>
</organism>
<evidence type="ECO:0000313" key="3">
    <source>
        <dbReference type="Proteomes" id="UP000193017"/>
    </source>
</evidence>
<evidence type="ECO:0000313" key="2">
    <source>
        <dbReference type="EMBL" id="ARJ70080.1"/>
    </source>
</evidence>
<gene>
    <name evidence="2" type="ORF">B0A89_10990</name>
</gene>